<sequence>MTDYDRHSCVKVGKLLLTETKNGDIVEDRKTNDDDGCNGESEHRCRFCNYSSPYKGNLRRHLQLVHKLESEDH</sequence>
<evidence type="ECO:0000259" key="2">
    <source>
        <dbReference type="PROSITE" id="PS50157"/>
    </source>
</evidence>
<keyword evidence="3" id="KW-1185">Reference proteome</keyword>
<evidence type="ECO:0000313" key="3">
    <source>
        <dbReference type="Proteomes" id="UP000887566"/>
    </source>
</evidence>
<dbReference type="PROSITE" id="PS50157">
    <property type="entry name" value="ZINC_FINGER_C2H2_2"/>
    <property type="match status" value="1"/>
</dbReference>
<dbReference type="SMART" id="SM00355">
    <property type="entry name" value="ZnF_C2H2"/>
    <property type="match status" value="1"/>
</dbReference>
<dbReference type="InterPro" id="IPR013087">
    <property type="entry name" value="Znf_C2H2_type"/>
</dbReference>
<evidence type="ECO:0000313" key="4">
    <source>
        <dbReference type="WBParaSite" id="PSAMB.scaffold15371size1600.g36483.t1"/>
    </source>
</evidence>
<feature type="domain" description="C2H2-type" evidence="2">
    <location>
        <begin position="43"/>
        <end position="71"/>
    </location>
</feature>
<dbReference type="WBParaSite" id="PSAMB.scaffold15371size1600.g36483.t1">
    <property type="protein sequence ID" value="PSAMB.scaffold15371size1600.g36483.t1"/>
    <property type="gene ID" value="PSAMB.scaffold15371size1600.g36483"/>
</dbReference>
<dbReference type="GO" id="GO:0008270">
    <property type="term" value="F:zinc ion binding"/>
    <property type="evidence" value="ECO:0007669"/>
    <property type="project" value="UniProtKB-KW"/>
</dbReference>
<dbReference type="InterPro" id="IPR036236">
    <property type="entry name" value="Znf_C2H2_sf"/>
</dbReference>
<keyword evidence="1" id="KW-0862">Zinc</keyword>
<organism evidence="3 4">
    <name type="scientific">Plectus sambesii</name>
    <dbReference type="NCBI Taxonomy" id="2011161"/>
    <lineage>
        <taxon>Eukaryota</taxon>
        <taxon>Metazoa</taxon>
        <taxon>Ecdysozoa</taxon>
        <taxon>Nematoda</taxon>
        <taxon>Chromadorea</taxon>
        <taxon>Plectida</taxon>
        <taxon>Plectina</taxon>
        <taxon>Plectoidea</taxon>
        <taxon>Plectidae</taxon>
        <taxon>Plectus</taxon>
    </lineage>
</organism>
<evidence type="ECO:0000256" key="1">
    <source>
        <dbReference type="PROSITE-ProRule" id="PRU00042"/>
    </source>
</evidence>
<proteinExistence type="predicted"/>
<dbReference type="AlphaFoldDB" id="A0A914V4K0"/>
<dbReference type="Proteomes" id="UP000887566">
    <property type="component" value="Unplaced"/>
</dbReference>
<reference evidence="4" key="1">
    <citation type="submission" date="2022-11" db="UniProtKB">
        <authorList>
            <consortium name="WormBaseParasite"/>
        </authorList>
    </citation>
    <scope>IDENTIFICATION</scope>
</reference>
<keyword evidence="1" id="KW-0479">Metal-binding</keyword>
<dbReference type="SUPFAM" id="SSF57667">
    <property type="entry name" value="beta-beta-alpha zinc fingers"/>
    <property type="match status" value="1"/>
</dbReference>
<accession>A0A914V4K0</accession>
<dbReference type="Gene3D" id="3.30.160.60">
    <property type="entry name" value="Classic Zinc Finger"/>
    <property type="match status" value="1"/>
</dbReference>
<keyword evidence="1" id="KW-0863">Zinc-finger</keyword>
<name>A0A914V4K0_9BILA</name>
<protein>
    <submittedName>
        <fullName evidence="4">C2H2-type domain-containing protein</fullName>
    </submittedName>
</protein>